<dbReference type="EMBL" id="CP019239">
    <property type="protein sequence ID" value="APW43286.1"/>
    <property type="molecule type" value="Genomic_DNA"/>
</dbReference>
<protein>
    <submittedName>
        <fullName evidence="1">Uncharacterized protein</fullName>
    </submittedName>
</protein>
<name>A0A1P8KBH2_9BURK</name>
<evidence type="ECO:0000313" key="1">
    <source>
        <dbReference type="EMBL" id="APW43286.1"/>
    </source>
</evidence>
<proteinExistence type="predicted"/>
<dbReference type="AlphaFoldDB" id="A0A1P8KBH2"/>
<dbReference type="RefSeq" id="WP_029708356.1">
    <property type="nucleotide sequence ID" value="NZ_CP019239.1"/>
</dbReference>
<dbReference type="Proteomes" id="UP000186110">
    <property type="component" value="Chromosome"/>
</dbReference>
<gene>
    <name evidence="1" type="ORF">RS694_12625</name>
</gene>
<reference evidence="1 2" key="1">
    <citation type="submission" date="2017-01" db="EMBL/GenBank/DDBJ databases">
        <authorList>
            <person name="Mah S.A."/>
            <person name="Swanson W.J."/>
            <person name="Moy G.W."/>
            <person name="Vacquier V.D."/>
        </authorList>
    </citation>
    <scope>NUCLEOTIDE SEQUENCE [LARGE SCALE GENOMIC DNA]</scope>
    <source>
        <strain evidence="1 2">DSM 22694</strain>
    </source>
</reference>
<dbReference type="KEGG" id="rsb:RS694_12625"/>
<accession>A0A1P8KBH2</accession>
<evidence type="ECO:0000313" key="2">
    <source>
        <dbReference type="Proteomes" id="UP000186110"/>
    </source>
</evidence>
<dbReference type="STRING" id="1484693.RS694_12625"/>
<organism evidence="1 2">
    <name type="scientific">Rhodoferax saidenbachensis</name>
    <dbReference type="NCBI Taxonomy" id="1484693"/>
    <lineage>
        <taxon>Bacteria</taxon>
        <taxon>Pseudomonadati</taxon>
        <taxon>Pseudomonadota</taxon>
        <taxon>Betaproteobacteria</taxon>
        <taxon>Burkholderiales</taxon>
        <taxon>Comamonadaceae</taxon>
        <taxon>Rhodoferax</taxon>
    </lineage>
</organism>
<keyword evidence="2" id="KW-1185">Reference proteome</keyword>
<sequence length="105" mass="12039">MNDTVLLAGFSNMDLVDFHYHIDWQSWKDSYIELIAQGQGRKRHLRFSGVSNLRIDEGFNGSLSGMEIVDISDRHWDSARIEVRNFEQDPSVTFLAATMETVSDT</sequence>